<name>A0AAN9C1P7_9CAEN</name>
<dbReference type="InterPro" id="IPR017452">
    <property type="entry name" value="GPCR_Rhodpsn_7TM"/>
</dbReference>
<evidence type="ECO:0000256" key="5">
    <source>
        <dbReference type="RuleBase" id="RU000688"/>
    </source>
</evidence>
<keyword evidence="2 5" id="KW-0812">Transmembrane</keyword>
<dbReference type="CDD" id="cd14978">
    <property type="entry name" value="7tmA_FMRFamide_R-like"/>
    <property type="match status" value="1"/>
</dbReference>
<feature type="region of interest" description="Disordered" evidence="6">
    <location>
        <begin position="478"/>
        <end position="560"/>
    </location>
</feature>
<feature type="transmembrane region" description="Helical" evidence="7">
    <location>
        <begin position="205"/>
        <end position="225"/>
    </location>
</feature>
<reference evidence="9 10" key="1">
    <citation type="submission" date="2024-02" db="EMBL/GenBank/DDBJ databases">
        <title>Chromosome-scale genome assembly of the rough periwinkle Littorina saxatilis.</title>
        <authorList>
            <person name="De Jode A."/>
            <person name="Faria R."/>
            <person name="Formenti G."/>
            <person name="Sims Y."/>
            <person name="Smith T.P."/>
            <person name="Tracey A."/>
            <person name="Wood J.M.D."/>
            <person name="Zagrodzka Z.B."/>
            <person name="Johannesson K."/>
            <person name="Butlin R.K."/>
            <person name="Leder E.H."/>
        </authorList>
    </citation>
    <scope>NUCLEOTIDE SEQUENCE [LARGE SCALE GENOMIC DNA]</scope>
    <source>
        <strain evidence="9">Snail1</strain>
        <tissue evidence="9">Muscle</tissue>
    </source>
</reference>
<protein>
    <recommendedName>
        <fullName evidence="8">G-protein coupled receptors family 1 profile domain-containing protein</fullName>
    </recommendedName>
</protein>
<dbReference type="InterPro" id="IPR052954">
    <property type="entry name" value="GPCR-Ligand_Int"/>
</dbReference>
<dbReference type="Gene3D" id="1.20.1070.10">
    <property type="entry name" value="Rhodopsin 7-helix transmembrane proteins"/>
    <property type="match status" value="1"/>
</dbReference>
<dbReference type="Proteomes" id="UP001374579">
    <property type="component" value="Unassembled WGS sequence"/>
</dbReference>
<evidence type="ECO:0000256" key="3">
    <source>
        <dbReference type="ARBA" id="ARBA00022989"/>
    </source>
</evidence>
<evidence type="ECO:0000313" key="9">
    <source>
        <dbReference type="EMBL" id="KAK7115440.1"/>
    </source>
</evidence>
<feature type="domain" description="G-protein coupled receptors family 1 profile" evidence="8">
    <location>
        <begin position="103"/>
        <end position="419"/>
    </location>
</feature>
<evidence type="ECO:0000313" key="10">
    <source>
        <dbReference type="Proteomes" id="UP001374579"/>
    </source>
</evidence>
<feature type="transmembrane region" description="Helical" evidence="7">
    <location>
        <begin position="398"/>
        <end position="422"/>
    </location>
</feature>
<proteinExistence type="inferred from homology"/>
<dbReference type="PROSITE" id="PS50262">
    <property type="entry name" value="G_PROTEIN_RECEP_F1_2"/>
    <property type="match status" value="1"/>
</dbReference>
<evidence type="ECO:0000256" key="7">
    <source>
        <dbReference type="SAM" id="Phobius"/>
    </source>
</evidence>
<dbReference type="Pfam" id="PF00001">
    <property type="entry name" value="7tm_1"/>
    <property type="match status" value="1"/>
</dbReference>
<comment type="subcellular location">
    <subcellularLocation>
        <location evidence="1">Membrane</location>
    </subcellularLocation>
</comment>
<dbReference type="GO" id="GO:0004930">
    <property type="term" value="F:G protein-coupled receptor activity"/>
    <property type="evidence" value="ECO:0007669"/>
    <property type="project" value="UniProtKB-KW"/>
</dbReference>
<feature type="transmembrane region" description="Helical" evidence="7">
    <location>
        <begin position="124"/>
        <end position="144"/>
    </location>
</feature>
<evidence type="ECO:0000256" key="1">
    <source>
        <dbReference type="ARBA" id="ARBA00004370"/>
    </source>
</evidence>
<sequence>MTASAQPEDPAEVADWMTYRLTNRNDSCPTHPSLDNSPWNSSLHTSWSHCLNSTAHLHTGLSNNSQPEGPSLSELLEEVATFRAAMTLVRWLLPLVVLVGVVGNAVSLFVLLRRGMRRTSACRYLACLAVADTAVLLASALKTWVRVVWGFELLHTSQVSCKLLIFTTHLSLTAAAWLIVAVTAERFLVVWMPLRSTEVCNVARSRVVMAGILVALACINSHVFWTAELVPVSPQRSLSPSGVQCASYAYRTLACQVFPWVHLAMYCFLPAVLLLCLNTLILYKLFQHRQAITANQDSRSSRSSSNNRNIYTANGHDYYKNHPHPIMPRNRSQTKLLLQQQGPPSRRSSSHTPQHFHRRLAPMLLGVSFCWILLTTPQTIYALAAPRPQDLEDLGKQYLIKTLCFLLMYLNHALNFFLYCLTGQRFRQELRRGLNCSGSDKDLRLRQVLLIKWARNGLNKGSGPDAIEGKWAAQNGEQGKLVRQDEVEDAGDREVEDSWTSNKEAKNSDLDAQEEGTDGVQQAAVSLNRIDLDGHSTNHSIGHLALMEQNSSSQMDPASS</sequence>
<feature type="transmembrane region" description="Helical" evidence="7">
    <location>
        <begin position="364"/>
        <end position="386"/>
    </location>
</feature>
<keyword evidence="4 7" id="KW-0472">Membrane</keyword>
<gene>
    <name evidence="9" type="ORF">V1264_001300</name>
</gene>
<feature type="transmembrane region" description="Helical" evidence="7">
    <location>
        <begin position="91"/>
        <end position="112"/>
    </location>
</feature>
<feature type="compositionally biased region" description="Polar residues" evidence="6">
    <location>
        <begin position="548"/>
        <end position="560"/>
    </location>
</feature>
<comment type="caution">
    <text evidence="9">The sequence shown here is derived from an EMBL/GenBank/DDBJ whole genome shotgun (WGS) entry which is preliminary data.</text>
</comment>
<keyword evidence="10" id="KW-1185">Reference proteome</keyword>
<evidence type="ECO:0000256" key="4">
    <source>
        <dbReference type="ARBA" id="ARBA00023136"/>
    </source>
</evidence>
<evidence type="ECO:0000259" key="8">
    <source>
        <dbReference type="PROSITE" id="PS50262"/>
    </source>
</evidence>
<keyword evidence="5" id="KW-0297">G-protein coupled receptor</keyword>
<evidence type="ECO:0000256" key="2">
    <source>
        <dbReference type="ARBA" id="ARBA00022692"/>
    </source>
</evidence>
<dbReference type="PRINTS" id="PR00237">
    <property type="entry name" value="GPCRRHODOPSN"/>
</dbReference>
<keyword evidence="3 7" id="KW-1133">Transmembrane helix</keyword>
<feature type="transmembrane region" description="Helical" evidence="7">
    <location>
        <begin position="164"/>
        <end position="184"/>
    </location>
</feature>
<dbReference type="InterPro" id="IPR000276">
    <property type="entry name" value="GPCR_Rhodpsn"/>
</dbReference>
<comment type="similarity">
    <text evidence="5">Belongs to the G-protein coupled receptor 1 family.</text>
</comment>
<dbReference type="EMBL" id="JBAMIC010000001">
    <property type="protein sequence ID" value="KAK7115440.1"/>
    <property type="molecule type" value="Genomic_DNA"/>
</dbReference>
<feature type="transmembrane region" description="Helical" evidence="7">
    <location>
        <begin position="263"/>
        <end position="283"/>
    </location>
</feature>
<dbReference type="AlphaFoldDB" id="A0AAN9C1P7"/>
<dbReference type="SUPFAM" id="SSF81321">
    <property type="entry name" value="Family A G protein-coupled receptor-like"/>
    <property type="match status" value="1"/>
</dbReference>
<dbReference type="PANTHER" id="PTHR46641">
    <property type="entry name" value="FMRFAMIDE RECEPTOR-RELATED"/>
    <property type="match status" value="1"/>
</dbReference>
<organism evidence="9 10">
    <name type="scientific">Littorina saxatilis</name>
    <dbReference type="NCBI Taxonomy" id="31220"/>
    <lineage>
        <taxon>Eukaryota</taxon>
        <taxon>Metazoa</taxon>
        <taxon>Spiralia</taxon>
        <taxon>Lophotrochozoa</taxon>
        <taxon>Mollusca</taxon>
        <taxon>Gastropoda</taxon>
        <taxon>Caenogastropoda</taxon>
        <taxon>Littorinimorpha</taxon>
        <taxon>Littorinoidea</taxon>
        <taxon>Littorinidae</taxon>
        <taxon>Littorina</taxon>
    </lineage>
</organism>
<evidence type="ECO:0000256" key="6">
    <source>
        <dbReference type="SAM" id="MobiDB-lite"/>
    </source>
</evidence>
<dbReference type="PANTHER" id="PTHR46641:SF25">
    <property type="entry name" value="CNMAMIDE RECEPTOR-RELATED"/>
    <property type="match status" value="1"/>
</dbReference>
<dbReference type="PROSITE" id="PS00237">
    <property type="entry name" value="G_PROTEIN_RECEP_F1_1"/>
    <property type="match status" value="1"/>
</dbReference>
<feature type="compositionally biased region" description="Basic and acidic residues" evidence="6">
    <location>
        <begin position="480"/>
        <end position="493"/>
    </location>
</feature>
<keyword evidence="5" id="KW-0675">Receptor</keyword>
<accession>A0AAN9C1P7</accession>
<feature type="region of interest" description="Disordered" evidence="6">
    <location>
        <begin position="334"/>
        <end position="354"/>
    </location>
</feature>
<dbReference type="GO" id="GO:0016020">
    <property type="term" value="C:membrane"/>
    <property type="evidence" value="ECO:0007669"/>
    <property type="project" value="UniProtKB-SubCell"/>
</dbReference>
<keyword evidence="5" id="KW-0807">Transducer</keyword>